<sequence length="58" mass="6305">MAKSKVQLTQIDNISAVAVVTQSDENNADLMIAAYVVSDDVVDFDTIKTKLGNNYLTI</sequence>
<accession>A0A939NIL7</accession>
<dbReference type="EMBL" id="JAGETT010000010">
    <property type="protein sequence ID" value="MBO1919818.1"/>
    <property type="molecule type" value="Genomic_DNA"/>
</dbReference>
<proteinExistence type="predicted"/>
<dbReference type="AlphaFoldDB" id="A0A939NIL7"/>
<name>A0A939NIL7_STAXY</name>
<reference evidence="1" key="1">
    <citation type="submission" date="2021-03" db="EMBL/GenBank/DDBJ databases">
        <title>Molecular epidemiology and mechanisms of colistin and carbapenem resistance in Enterobacteriaceae from clinical isolates, the environment and porcine samples in Pretoria, South Africa.</title>
        <authorList>
            <person name="Bogoshi D."/>
            <person name="Mbelle N.M."/>
            <person name="Naidoo V."/>
            <person name="Osei Sekyere J."/>
        </authorList>
    </citation>
    <scope>NUCLEOTIDE SEQUENCE</scope>
    <source>
        <strain evidence="1">ESB009</strain>
    </source>
</reference>
<protein>
    <submittedName>
        <fullName evidence="1">Uncharacterized protein</fullName>
    </submittedName>
</protein>
<gene>
    <name evidence="1" type="ORF">J4710_02695</name>
</gene>
<evidence type="ECO:0000313" key="1">
    <source>
        <dbReference type="EMBL" id="MBO1919818.1"/>
    </source>
</evidence>
<comment type="caution">
    <text evidence="1">The sequence shown here is derived from an EMBL/GenBank/DDBJ whole genome shotgun (WGS) entry which is preliminary data.</text>
</comment>
<organism evidence="1">
    <name type="scientific">Staphylococcus xylosus</name>
    <dbReference type="NCBI Taxonomy" id="1288"/>
    <lineage>
        <taxon>Bacteria</taxon>
        <taxon>Bacillati</taxon>
        <taxon>Bacillota</taxon>
        <taxon>Bacilli</taxon>
        <taxon>Bacillales</taxon>
        <taxon>Staphylococcaceae</taxon>
        <taxon>Staphylococcus</taxon>
    </lineage>
</organism>